<dbReference type="AlphaFoldDB" id="A0A542ZL53"/>
<feature type="transmembrane region" description="Helical" evidence="2">
    <location>
        <begin position="287"/>
        <end position="313"/>
    </location>
</feature>
<comment type="caution">
    <text evidence="3">The sequence shown here is derived from an EMBL/GenBank/DDBJ whole genome shotgun (WGS) entry which is preliminary data.</text>
</comment>
<dbReference type="RefSeq" id="WP_141788911.1">
    <property type="nucleotide sequence ID" value="NZ_BAAAKX010000001.1"/>
</dbReference>
<feature type="transmembrane region" description="Helical" evidence="2">
    <location>
        <begin position="148"/>
        <end position="167"/>
    </location>
</feature>
<name>A0A542ZL53_9MICO</name>
<evidence type="ECO:0000313" key="4">
    <source>
        <dbReference type="Proteomes" id="UP000319514"/>
    </source>
</evidence>
<evidence type="ECO:0000313" key="3">
    <source>
        <dbReference type="EMBL" id="TQL61082.1"/>
    </source>
</evidence>
<organism evidence="3 4">
    <name type="scientific">Oryzihumus leptocrescens</name>
    <dbReference type="NCBI Taxonomy" id="297536"/>
    <lineage>
        <taxon>Bacteria</taxon>
        <taxon>Bacillati</taxon>
        <taxon>Actinomycetota</taxon>
        <taxon>Actinomycetes</taxon>
        <taxon>Micrococcales</taxon>
        <taxon>Intrasporangiaceae</taxon>
        <taxon>Oryzihumus</taxon>
    </lineage>
</organism>
<feature type="transmembrane region" description="Helical" evidence="2">
    <location>
        <begin position="350"/>
        <end position="373"/>
    </location>
</feature>
<evidence type="ECO:0000256" key="2">
    <source>
        <dbReference type="SAM" id="Phobius"/>
    </source>
</evidence>
<feature type="transmembrane region" description="Helical" evidence="2">
    <location>
        <begin position="385"/>
        <end position="406"/>
    </location>
</feature>
<keyword evidence="2" id="KW-1133">Transmembrane helix</keyword>
<keyword evidence="2" id="KW-0472">Membrane</keyword>
<keyword evidence="4" id="KW-1185">Reference proteome</keyword>
<protein>
    <recommendedName>
        <fullName evidence="5">Amino acid permease</fullName>
    </recommendedName>
</protein>
<gene>
    <name evidence="3" type="ORF">FB474_2487</name>
</gene>
<evidence type="ECO:0000256" key="1">
    <source>
        <dbReference type="SAM" id="MobiDB-lite"/>
    </source>
</evidence>
<keyword evidence="2" id="KW-0812">Transmembrane</keyword>
<feature type="region of interest" description="Disordered" evidence="1">
    <location>
        <begin position="1"/>
        <end position="25"/>
    </location>
</feature>
<feature type="transmembrane region" description="Helical" evidence="2">
    <location>
        <begin position="68"/>
        <end position="88"/>
    </location>
</feature>
<feature type="transmembrane region" description="Helical" evidence="2">
    <location>
        <begin position="35"/>
        <end position="56"/>
    </location>
</feature>
<proteinExistence type="predicted"/>
<sequence length="411" mass="41460">MTSTAPAERAAPGVPGVGPPGYQRRAQPGEPIRSPAFLGVVLVSFGGPLALAALYAPTIVADASASAGLVNVSAAVVFAVPLLVWLRYSRHVAGSGGLFAFVEAAAGRRVALVQAGLWTASYLLYLLYTTASIAYDTLPAVLPGVQPYRPLVEVALPLVLAAVMLAGRAVTLAVTGLLAVGQVVLVAALAAVTLGHGAAAGSFTLQAPVGAVRTATAQTALLYVCGSLPLFLGGELATPTRTMRRGLVGGYLLVAVGVVATVAPLAANPAFTRAPIPGVAVARVLGGPGLAVAVGLGVAASIAGVMLVEFLALSRLLHVVTRRPTGTVIGVLAVPLVAAGPISLIDPEGFYNALLKPSLVALWLSQLVVFAVYPRFAARRGSNPLLSVALAIGGCAFAVYGIWATLQHATT</sequence>
<dbReference type="Gene3D" id="1.20.1740.10">
    <property type="entry name" value="Amino acid/polyamine transporter I"/>
    <property type="match status" value="1"/>
</dbReference>
<evidence type="ECO:0008006" key="5">
    <source>
        <dbReference type="Google" id="ProtNLM"/>
    </source>
</evidence>
<dbReference type="EMBL" id="VFOQ01000001">
    <property type="protein sequence ID" value="TQL61082.1"/>
    <property type="molecule type" value="Genomic_DNA"/>
</dbReference>
<feature type="transmembrane region" description="Helical" evidence="2">
    <location>
        <begin position="325"/>
        <end position="344"/>
    </location>
</feature>
<feature type="transmembrane region" description="Helical" evidence="2">
    <location>
        <begin position="215"/>
        <end position="234"/>
    </location>
</feature>
<reference evidence="3 4" key="1">
    <citation type="submission" date="2019-06" db="EMBL/GenBank/DDBJ databases">
        <title>Sequencing the genomes of 1000 actinobacteria strains.</title>
        <authorList>
            <person name="Klenk H.-P."/>
        </authorList>
    </citation>
    <scope>NUCLEOTIDE SEQUENCE [LARGE SCALE GENOMIC DNA]</scope>
    <source>
        <strain evidence="3 4">DSM 18082</strain>
    </source>
</reference>
<dbReference type="Proteomes" id="UP000319514">
    <property type="component" value="Unassembled WGS sequence"/>
</dbReference>
<accession>A0A542ZL53</accession>
<feature type="transmembrane region" description="Helical" evidence="2">
    <location>
        <begin position="246"/>
        <end position="267"/>
    </location>
</feature>
<feature type="transmembrane region" description="Helical" evidence="2">
    <location>
        <begin position="109"/>
        <end position="128"/>
    </location>
</feature>
<feature type="transmembrane region" description="Helical" evidence="2">
    <location>
        <begin position="174"/>
        <end position="195"/>
    </location>
</feature>